<evidence type="ECO:0008006" key="4">
    <source>
        <dbReference type="Google" id="ProtNLM"/>
    </source>
</evidence>
<reference evidence="3" key="1">
    <citation type="submission" date="2016-10" db="EMBL/GenBank/DDBJ databases">
        <authorList>
            <person name="Varghese N."/>
            <person name="Submissions S."/>
        </authorList>
    </citation>
    <scope>NUCLEOTIDE SEQUENCE [LARGE SCALE GENOMIC DNA]</scope>
    <source>
        <strain evidence="3">DSM 16089</strain>
    </source>
</reference>
<accession>A0A1H4Q8W0</accession>
<keyword evidence="1" id="KW-0812">Transmembrane</keyword>
<feature type="transmembrane region" description="Helical" evidence="1">
    <location>
        <begin position="71"/>
        <end position="89"/>
    </location>
</feature>
<gene>
    <name evidence="2" type="ORF">SAMN04489807_3031</name>
</gene>
<dbReference type="EMBL" id="FNSQ01000005">
    <property type="protein sequence ID" value="SEC16076.1"/>
    <property type="molecule type" value="Genomic_DNA"/>
</dbReference>
<feature type="transmembrane region" description="Helical" evidence="1">
    <location>
        <begin position="40"/>
        <end position="59"/>
    </location>
</feature>
<protein>
    <recommendedName>
        <fullName evidence="4">Modulator of FtsH protease</fullName>
    </recommendedName>
</protein>
<feature type="transmembrane region" description="Helical" evidence="1">
    <location>
        <begin position="127"/>
        <end position="149"/>
    </location>
</feature>
<name>A0A1H4Q8W0_9MICO</name>
<evidence type="ECO:0000313" key="2">
    <source>
        <dbReference type="EMBL" id="SEC16076.1"/>
    </source>
</evidence>
<keyword evidence="3" id="KW-1185">Reference proteome</keyword>
<evidence type="ECO:0000256" key="1">
    <source>
        <dbReference type="SAM" id="Phobius"/>
    </source>
</evidence>
<dbReference type="AlphaFoldDB" id="A0A1H4Q8W0"/>
<sequence length="161" mass="16381">MWGPFAGLIGGAAAGLASLVFLVVAFRFDTIATSTEYRSRAAQVLVLFLTTTITSALVVAPQDLRLLGGELLIAAVTSGTLVTVLDRAARGAQQTQTRWPAVAGMLFTLAAVMIAGALLVAGIDAGLYAWAAASVAALVFGVDGAWVFLTRAGVAPGTADD</sequence>
<feature type="transmembrane region" description="Helical" evidence="1">
    <location>
        <begin position="101"/>
        <end position="121"/>
    </location>
</feature>
<keyword evidence="1" id="KW-0472">Membrane</keyword>
<organism evidence="2 3">
    <name type="scientific">Microbacterium hydrocarbonoxydans</name>
    <dbReference type="NCBI Taxonomy" id="273678"/>
    <lineage>
        <taxon>Bacteria</taxon>
        <taxon>Bacillati</taxon>
        <taxon>Actinomycetota</taxon>
        <taxon>Actinomycetes</taxon>
        <taxon>Micrococcales</taxon>
        <taxon>Microbacteriaceae</taxon>
        <taxon>Microbacterium</taxon>
    </lineage>
</organism>
<proteinExistence type="predicted"/>
<dbReference type="RefSeq" id="WP_060927527.1">
    <property type="nucleotide sequence ID" value="NZ_FNSQ01000005.1"/>
</dbReference>
<dbReference type="OrthoDB" id="4329175at2"/>
<evidence type="ECO:0000313" key="3">
    <source>
        <dbReference type="Proteomes" id="UP000183750"/>
    </source>
</evidence>
<keyword evidence="1" id="KW-1133">Transmembrane helix</keyword>
<feature type="transmembrane region" description="Helical" evidence="1">
    <location>
        <begin position="6"/>
        <end position="28"/>
    </location>
</feature>
<dbReference type="Proteomes" id="UP000183750">
    <property type="component" value="Unassembled WGS sequence"/>
</dbReference>